<sequence>MKHFCTISLLALVSNLVDAHVSLSPKFAEPGQNLTTAFHVPHGCNGSATISVTATVPENITTISPQAVSNWTLSLQYRDASNSSLSNITWYGGYLKATDTLDFPLIISVPKVDLSSQPNATYYFPTVQTCEVGSTNWTSIPQPGVDSHSLNNPAPALVVVKNATQAAADAISVSHDHGSNSTSSSSGHENHTSASNSLYLGLLPVIATTISALSVVF</sequence>
<keyword evidence="1" id="KW-0732">Signal</keyword>
<evidence type="ECO:0000256" key="1">
    <source>
        <dbReference type="SAM" id="SignalP"/>
    </source>
</evidence>
<feature type="signal peptide" evidence="1">
    <location>
        <begin position="1"/>
        <end position="19"/>
    </location>
</feature>
<dbReference type="OMA" id="YDEFVFR"/>
<dbReference type="Gene3D" id="2.60.40.2230">
    <property type="entry name" value="Uncharacterised protein YcnI-like PF07987, DUF1775"/>
    <property type="match status" value="1"/>
</dbReference>
<evidence type="ECO:0000313" key="4">
    <source>
        <dbReference type="Proteomes" id="UP000242381"/>
    </source>
</evidence>
<organism evidence="3 4">
    <name type="scientific">Rhizopus microsporus</name>
    <dbReference type="NCBI Taxonomy" id="58291"/>
    <lineage>
        <taxon>Eukaryota</taxon>
        <taxon>Fungi</taxon>
        <taxon>Fungi incertae sedis</taxon>
        <taxon>Mucoromycota</taxon>
        <taxon>Mucoromycotina</taxon>
        <taxon>Mucoromycetes</taxon>
        <taxon>Mucorales</taxon>
        <taxon>Mucorineae</taxon>
        <taxon>Rhizopodaceae</taxon>
        <taxon>Rhizopus</taxon>
    </lineage>
</organism>
<evidence type="ECO:0000259" key="2">
    <source>
        <dbReference type="Pfam" id="PF07987"/>
    </source>
</evidence>
<feature type="chain" id="PRO_5013321225" description="YncI copper-binding domain-containing protein" evidence="1">
    <location>
        <begin position="20"/>
        <end position="217"/>
    </location>
</feature>
<dbReference type="CDD" id="cd08545">
    <property type="entry name" value="YcnI_like"/>
    <property type="match status" value="1"/>
</dbReference>
<dbReference type="VEuPathDB" id="FungiDB:BCV72DRAFT_327344"/>
<dbReference type="InterPro" id="IPR012533">
    <property type="entry name" value="YcnI-copper_dom"/>
</dbReference>
<protein>
    <recommendedName>
        <fullName evidence="2">YncI copper-binding domain-containing protein</fullName>
    </recommendedName>
</protein>
<proteinExistence type="predicted"/>
<dbReference type="InterPro" id="IPR038507">
    <property type="entry name" value="YcnI-like_sf"/>
</dbReference>
<dbReference type="Pfam" id="PF07987">
    <property type="entry name" value="DUF1775"/>
    <property type="match status" value="1"/>
</dbReference>
<evidence type="ECO:0000313" key="3">
    <source>
        <dbReference type="EMBL" id="ORE17423.1"/>
    </source>
</evidence>
<gene>
    <name evidence="3" type="ORF">BCV71DRAFT_249952</name>
</gene>
<name>A0A1X0RZD5_RHIZD</name>
<feature type="domain" description="YncI copper-binding" evidence="2">
    <location>
        <begin position="20"/>
        <end position="159"/>
    </location>
</feature>
<dbReference type="Proteomes" id="UP000242381">
    <property type="component" value="Unassembled WGS sequence"/>
</dbReference>
<accession>A0A1X0RZD5</accession>
<dbReference type="EMBL" id="KV921356">
    <property type="protein sequence ID" value="ORE17423.1"/>
    <property type="molecule type" value="Genomic_DNA"/>
</dbReference>
<dbReference type="AlphaFoldDB" id="A0A1X0RZD5"/>
<reference evidence="3 4" key="1">
    <citation type="journal article" date="2016" name="Proc. Natl. Acad. Sci. U.S.A.">
        <title>Lipid metabolic changes in an early divergent fungus govern the establishment of a mutualistic symbiosis with endobacteria.</title>
        <authorList>
            <person name="Lastovetsky O.A."/>
            <person name="Gaspar M.L."/>
            <person name="Mondo S.J."/>
            <person name="LaButti K.M."/>
            <person name="Sandor L."/>
            <person name="Grigoriev I.V."/>
            <person name="Henry S.A."/>
            <person name="Pawlowska T.E."/>
        </authorList>
    </citation>
    <scope>NUCLEOTIDE SEQUENCE [LARGE SCALE GENOMIC DNA]</scope>
    <source>
        <strain evidence="3 4">ATCC 11559</strain>
    </source>
</reference>